<dbReference type="GO" id="GO:0009306">
    <property type="term" value="P:protein secretion"/>
    <property type="evidence" value="ECO:0007669"/>
    <property type="project" value="InterPro"/>
</dbReference>
<feature type="domain" description="NolW-like" evidence="9">
    <location>
        <begin position="136"/>
        <end position="195"/>
    </location>
</feature>
<dbReference type="EMBL" id="JAACAK010000045">
    <property type="protein sequence ID" value="NIR74481.1"/>
    <property type="molecule type" value="Genomic_DNA"/>
</dbReference>
<comment type="similarity">
    <text evidence="5">Belongs to the bacterial secretin family.</text>
</comment>
<keyword evidence="6" id="KW-0813">Transport</keyword>
<feature type="domain" description="Type II/III secretion system secretin-like" evidence="8">
    <location>
        <begin position="403"/>
        <end position="566"/>
    </location>
</feature>
<dbReference type="Gene3D" id="3.55.50.30">
    <property type="match status" value="1"/>
</dbReference>
<dbReference type="AlphaFoldDB" id="A0AAE4Z973"/>
<dbReference type="InterPro" id="IPR001775">
    <property type="entry name" value="GspD/PilQ"/>
</dbReference>
<gene>
    <name evidence="11" type="ORF">GWO12_05145</name>
</gene>
<organism evidence="11 12">
    <name type="scientific">Candidatus Kutchimonas denitrificans</name>
    <dbReference type="NCBI Taxonomy" id="3056748"/>
    <lineage>
        <taxon>Bacteria</taxon>
        <taxon>Pseudomonadati</taxon>
        <taxon>Gemmatimonadota</taxon>
        <taxon>Gemmatimonadia</taxon>
        <taxon>Candidatus Palauibacterales</taxon>
        <taxon>Candidatus Palauibacteraceae</taxon>
        <taxon>Candidatus Kutchimonas</taxon>
    </lineage>
</organism>
<comment type="subcellular location">
    <subcellularLocation>
        <location evidence="6">Cell outer membrane</location>
    </subcellularLocation>
    <subcellularLocation>
        <location evidence="1">Membrane</location>
    </subcellularLocation>
</comment>
<dbReference type="GO" id="GO:0009279">
    <property type="term" value="C:cell outer membrane"/>
    <property type="evidence" value="ECO:0007669"/>
    <property type="project" value="UniProtKB-SubCell"/>
</dbReference>
<evidence type="ECO:0008006" key="13">
    <source>
        <dbReference type="Google" id="ProtNLM"/>
    </source>
</evidence>
<dbReference type="Proteomes" id="UP000702544">
    <property type="component" value="Unassembled WGS sequence"/>
</dbReference>
<evidence type="ECO:0000256" key="5">
    <source>
        <dbReference type="RuleBase" id="RU004003"/>
    </source>
</evidence>
<evidence type="ECO:0000256" key="4">
    <source>
        <dbReference type="ARBA" id="ARBA00023136"/>
    </source>
</evidence>
<proteinExistence type="inferred from homology"/>
<keyword evidence="4" id="KW-0472">Membrane</keyword>
<protein>
    <recommendedName>
        <fullName evidence="13">Type II secretion system protein GspD</fullName>
    </recommendedName>
</protein>
<dbReference type="InterPro" id="IPR050810">
    <property type="entry name" value="Bact_Secretion_Sys_Channel"/>
</dbReference>
<dbReference type="PRINTS" id="PR00811">
    <property type="entry name" value="BCTERIALGSPD"/>
</dbReference>
<feature type="domain" description="GspD-like N0" evidence="10">
    <location>
        <begin position="38"/>
        <end position="102"/>
    </location>
</feature>
<dbReference type="InterPro" id="IPR005644">
    <property type="entry name" value="NolW-like"/>
</dbReference>
<feature type="signal peptide" evidence="7">
    <location>
        <begin position="1"/>
        <end position="33"/>
    </location>
</feature>
<evidence type="ECO:0000259" key="10">
    <source>
        <dbReference type="Pfam" id="PF21305"/>
    </source>
</evidence>
<feature type="domain" description="NolW-like" evidence="9">
    <location>
        <begin position="204"/>
        <end position="330"/>
    </location>
</feature>
<evidence type="ECO:0000259" key="9">
    <source>
        <dbReference type="Pfam" id="PF03958"/>
    </source>
</evidence>
<dbReference type="Pfam" id="PF21305">
    <property type="entry name" value="type_II_gspD_N0"/>
    <property type="match status" value="1"/>
</dbReference>
<evidence type="ECO:0000313" key="11">
    <source>
        <dbReference type="EMBL" id="NIR74481.1"/>
    </source>
</evidence>
<dbReference type="Gene3D" id="3.30.1370.120">
    <property type="match status" value="2"/>
</dbReference>
<dbReference type="InterPro" id="IPR049371">
    <property type="entry name" value="GspD-like_N0"/>
</dbReference>
<dbReference type="InterPro" id="IPR038591">
    <property type="entry name" value="NolW-like_sf"/>
</dbReference>
<feature type="chain" id="PRO_5041977149" description="Type II secretion system protein GspD" evidence="7">
    <location>
        <begin position="34"/>
        <end position="603"/>
    </location>
</feature>
<evidence type="ECO:0000256" key="7">
    <source>
        <dbReference type="SAM" id="SignalP"/>
    </source>
</evidence>
<comment type="caution">
    <text evidence="11">The sequence shown here is derived from an EMBL/GenBank/DDBJ whole genome shotgun (WGS) entry which is preliminary data.</text>
</comment>
<dbReference type="InterPro" id="IPR004846">
    <property type="entry name" value="T2SS/T3SS_dom"/>
</dbReference>
<keyword evidence="2" id="KW-0812">Transmembrane</keyword>
<dbReference type="Pfam" id="PF03958">
    <property type="entry name" value="Secretin_N"/>
    <property type="match status" value="2"/>
</dbReference>
<reference evidence="11 12" key="1">
    <citation type="submission" date="2020-01" db="EMBL/GenBank/DDBJ databases">
        <title>Genomes assembled from Gulf of Kutch pelagic sediment metagenomes.</title>
        <authorList>
            <person name="Chandrashekar M."/>
            <person name="Mahajan M.S."/>
            <person name="Dave K.J."/>
            <person name="Vatsa P."/>
            <person name="Nathani N.M."/>
        </authorList>
    </citation>
    <scope>NUCLEOTIDE SEQUENCE [LARGE SCALE GENOMIC DNA]</scope>
    <source>
        <strain evidence="11">KS3-K002</strain>
    </source>
</reference>
<dbReference type="PANTHER" id="PTHR30332">
    <property type="entry name" value="PROBABLE GENERAL SECRETION PATHWAY PROTEIN D"/>
    <property type="match status" value="1"/>
</dbReference>
<dbReference type="GO" id="GO:0015627">
    <property type="term" value="C:type II protein secretion system complex"/>
    <property type="evidence" value="ECO:0007669"/>
    <property type="project" value="TreeGrafter"/>
</dbReference>
<accession>A0AAE4Z973</accession>
<evidence type="ECO:0000256" key="1">
    <source>
        <dbReference type="ARBA" id="ARBA00004370"/>
    </source>
</evidence>
<dbReference type="Pfam" id="PF00263">
    <property type="entry name" value="Secretin"/>
    <property type="match status" value="1"/>
</dbReference>
<evidence type="ECO:0000256" key="2">
    <source>
        <dbReference type="ARBA" id="ARBA00022692"/>
    </source>
</evidence>
<evidence type="ECO:0000259" key="8">
    <source>
        <dbReference type="Pfam" id="PF00263"/>
    </source>
</evidence>
<evidence type="ECO:0000256" key="6">
    <source>
        <dbReference type="RuleBase" id="RU004004"/>
    </source>
</evidence>
<evidence type="ECO:0000256" key="3">
    <source>
        <dbReference type="ARBA" id="ARBA00022729"/>
    </source>
</evidence>
<name>A0AAE4Z973_9BACT</name>
<sequence length="603" mass="64916">MNQPVTREARSRATRPTLVLLAMLLALAAPAGAQQTRLNYVNADVRDVIRSLATVIGVNVLISEEVPAKRVTYTTPAPVPADQVGAVLEAILESEGLVLVQRGPVAEVMPAEYAPATGPVGFGKELPSPPPLGLITQIVPLQYIRAEEGIAVLEQLASPLARIEPVPRSNSVLITDRGINVARYLELLTQLDVSSDGEGGLRTYVYRLSHANATELASTLSQIFGAATPGVQGRARVEALSDRSLSRTLEAYRQRELQALDQRRDMPIPIALQPQGAADTVSLPEGATGLVGVTTIVPDLATNSLVIRTAPPNYPVLAETIEALDIRPAQVLLEVLVAEITLDEELEYGINWSIFADSVTGENIDLAGRLGRDVADTTFNMIDQFAARVVRLNSVDVRAVIRALASEANVQVLSTPHILALNNEEARILVGSEVPFSQSTRTGLDVVVDRIVQYRNVGTELTIIPTINDDGYVTFRILQEVSALTETTVPAALGAPIITTREAETSALVLNGQTVVIGGLIDEQSTDVESGVPFLKDIPVLGLLFKSQSTRRIRTELAIFVTPFVVFTDEDAADLLERERLRMESREAIDRGLAPPDTTGGQR</sequence>
<dbReference type="PANTHER" id="PTHR30332:SF24">
    <property type="entry name" value="SECRETIN GSPD-RELATED"/>
    <property type="match status" value="1"/>
</dbReference>
<keyword evidence="3 7" id="KW-0732">Signal</keyword>
<evidence type="ECO:0000313" key="12">
    <source>
        <dbReference type="Proteomes" id="UP000702544"/>
    </source>
</evidence>